<evidence type="ECO:0000256" key="1">
    <source>
        <dbReference type="ARBA" id="ARBA00000085"/>
    </source>
</evidence>
<dbReference type="PROSITE" id="PS50110">
    <property type="entry name" value="RESPONSE_REGULATORY"/>
    <property type="match status" value="1"/>
</dbReference>
<dbReference type="SMART" id="SM00388">
    <property type="entry name" value="HisKA"/>
    <property type="match status" value="1"/>
</dbReference>
<dbReference type="InterPro" id="IPR005467">
    <property type="entry name" value="His_kinase_dom"/>
</dbReference>
<name>A0ABS7GM38_9BACT</name>
<dbReference type="Gene3D" id="3.30.565.10">
    <property type="entry name" value="Histidine kinase-like ATPase, C-terminal domain"/>
    <property type="match status" value="1"/>
</dbReference>
<keyword evidence="5" id="KW-1133">Transmembrane helix</keyword>
<evidence type="ECO:0000313" key="8">
    <source>
        <dbReference type="EMBL" id="MBW8687944.1"/>
    </source>
</evidence>
<dbReference type="RefSeq" id="WP_220253274.1">
    <property type="nucleotide sequence ID" value="NZ_JAICCF010000006.1"/>
</dbReference>
<reference evidence="8 9" key="1">
    <citation type="submission" date="2021-08" db="EMBL/GenBank/DDBJ databases">
        <title>The genome sequence of Chitinophaga sp. B61.</title>
        <authorList>
            <person name="Zhang X."/>
        </authorList>
    </citation>
    <scope>NUCLEOTIDE SEQUENCE [LARGE SCALE GENOMIC DNA]</scope>
    <source>
        <strain evidence="8 9">B61</strain>
    </source>
</reference>
<comment type="caution">
    <text evidence="8">The sequence shown here is derived from an EMBL/GenBank/DDBJ whole genome shotgun (WGS) entry which is preliminary data.</text>
</comment>
<dbReference type="InterPro" id="IPR036097">
    <property type="entry name" value="HisK_dim/P_sf"/>
</dbReference>
<organism evidence="8 9">
    <name type="scientific">Chitinophaga rhizophila</name>
    <dbReference type="NCBI Taxonomy" id="2866212"/>
    <lineage>
        <taxon>Bacteria</taxon>
        <taxon>Pseudomonadati</taxon>
        <taxon>Bacteroidota</taxon>
        <taxon>Chitinophagia</taxon>
        <taxon>Chitinophagales</taxon>
        <taxon>Chitinophagaceae</taxon>
        <taxon>Chitinophaga</taxon>
    </lineage>
</organism>
<comment type="catalytic activity">
    <reaction evidence="1">
        <text>ATP + protein L-histidine = ADP + protein N-phospho-L-histidine.</text>
        <dbReference type="EC" id="2.7.13.3"/>
    </reaction>
</comment>
<feature type="modified residue" description="4-aspartylphosphate" evidence="4">
    <location>
        <position position="365"/>
    </location>
</feature>
<feature type="transmembrane region" description="Helical" evidence="5">
    <location>
        <begin position="23"/>
        <end position="42"/>
    </location>
</feature>
<dbReference type="PANTHER" id="PTHR45339">
    <property type="entry name" value="HYBRID SIGNAL TRANSDUCTION HISTIDINE KINASE J"/>
    <property type="match status" value="1"/>
</dbReference>
<dbReference type="PROSITE" id="PS50109">
    <property type="entry name" value="HIS_KIN"/>
    <property type="match status" value="1"/>
</dbReference>
<dbReference type="InterPro" id="IPR003594">
    <property type="entry name" value="HATPase_dom"/>
</dbReference>
<evidence type="ECO:0000259" key="7">
    <source>
        <dbReference type="PROSITE" id="PS50110"/>
    </source>
</evidence>
<evidence type="ECO:0000256" key="5">
    <source>
        <dbReference type="SAM" id="Phobius"/>
    </source>
</evidence>
<keyword evidence="9" id="KW-1185">Reference proteome</keyword>
<sequence length="445" mass="50204">MLVYINPVPDLIVPAAFSMAEPLVLLPLLSLLLLVLALYAAWHFRKQVTYINRTGKESEHAHINMISNISQEVRTPLNAIIGFSEQLRYTSLDANQRELLAVIEDAALVLARMQHNIRELAWIRKGVLELDYYPFSPYEMFHDVTDQGRKLAQKKQLLFEVVFDGDQQLKVTGDGDRLARLMSLLLDNAIRYTDAGTVRCCMSVHQTTGGQVNIHFSVNDTGRGIAPELQSCLFTDHLHNYIVASGAPHGAGIGLSLAKALVDLHHGNIAVESLPGKGSTVHCNISYRLLSLPQTLIITQREAEQMATGQFMKDRYVLVADDQEMNLALMERILTRWQCRFDKATDGEVAYELFVKNKYDIILLDLQMPGMTGLEVVRRIREDKEPIKAHTPVLALTADTAIPASREFIEAGFNDYLLKPFREREIYKVIIRHLRPESASIKTML</sequence>
<evidence type="ECO:0000256" key="4">
    <source>
        <dbReference type="PROSITE-ProRule" id="PRU00169"/>
    </source>
</evidence>
<accession>A0ABS7GM38</accession>
<dbReference type="InterPro" id="IPR003661">
    <property type="entry name" value="HisK_dim/P_dom"/>
</dbReference>
<evidence type="ECO:0000256" key="3">
    <source>
        <dbReference type="ARBA" id="ARBA00022553"/>
    </source>
</evidence>
<dbReference type="InterPro" id="IPR004358">
    <property type="entry name" value="Sig_transdc_His_kin-like_C"/>
</dbReference>
<feature type="domain" description="Response regulatory" evidence="7">
    <location>
        <begin position="316"/>
        <end position="434"/>
    </location>
</feature>
<dbReference type="SMART" id="SM00387">
    <property type="entry name" value="HATPase_c"/>
    <property type="match status" value="1"/>
</dbReference>
<evidence type="ECO:0000256" key="2">
    <source>
        <dbReference type="ARBA" id="ARBA00012438"/>
    </source>
</evidence>
<dbReference type="Pfam" id="PF00072">
    <property type="entry name" value="Response_reg"/>
    <property type="match status" value="1"/>
</dbReference>
<dbReference type="EC" id="2.7.13.3" evidence="2"/>
<keyword evidence="5" id="KW-0812">Transmembrane</keyword>
<keyword evidence="3 4" id="KW-0597">Phosphoprotein</keyword>
<evidence type="ECO:0000259" key="6">
    <source>
        <dbReference type="PROSITE" id="PS50109"/>
    </source>
</evidence>
<dbReference type="SUPFAM" id="SSF52172">
    <property type="entry name" value="CheY-like"/>
    <property type="match status" value="1"/>
</dbReference>
<dbReference type="Gene3D" id="1.10.287.130">
    <property type="match status" value="1"/>
</dbReference>
<dbReference type="EMBL" id="JAICCF010000006">
    <property type="protein sequence ID" value="MBW8687944.1"/>
    <property type="molecule type" value="Genomic_DNA"/>
</dbReference>
<dbReference type="SMART" id="SM00448">
    <property type="entry name" value="REC"/>
    <property type="match status" value="1"/>
</dbReference>
<dbReference type="Proteomes" id="UP000812961">
    <property type="component" value="Unassembled WGS sequence"/>
</dbReference>
<dbReference type="PRINTS" id="PR00344">
    <property type="entry name" value="BCTRLSENSOR"/>
</dbReference>
<dbReference type="SUPFAM" id="SSF55874">
    <property type="entry name" value="ATPase domain of HSP90 chaperone/DNA topoisomerase II/histidine kinase"/>
    <property type="match status" value="1"/>
</dbReference>
<evidence type="ECO:0000313" key="9">
    <source>
        <dbReference type="Proteomes" id="UP000812961"/>
    </source>
</evidence>
<protein>
    <recommendedName>
        <fullName evidence="2">histidine kinase</fullName>
        <ecNumber evidence="2">2.7.13.3</ecNumber>
    </recommendedName>
</protein>
<gene>
    <name evidence="8" type="ORF">K1Y79_26640</name>
</gene>
<dbReference type="CDD" id="cd17546">
    <property type="entry name" value="REC_hyHK_CKI1_RcsC-like"/>
    <property type="match status" value="1"/>
</dbReference>
<keyword evidence="5" id="KW-0472">Membrane</keyword>
<dbReference type="PANTHER" id="PTHR45339:SF5">
    <property type="entry name" value="HISTIDINE KINASE"/>
    <property type="match status" value="1"/>
</dbReference>
<dbReference type="InterPro" id="IPR001789">
    <property type="entry name" value="Sig_transdc_resp-reg_receiver"/>
</dbReference>
<dbReference type="InterPro" id="IPR011006">
    <property type="entry name" value="CheY-like_superfamily"/>
</dbReference>
<dbReference type="Pfam" id="PF02518">
    <property type="entry name" value="HATPase_c"/>
    <property type="match status" value="1"/>
</dbReference>
<dbReference type="Gene3D" id="3.40.50.2300">
    <property type="match status" value="1"/>
</dbReference>
<dbReference type="CDD" id="cd00082">
    <property type="entry name" value="HisKA"/>
    <property type="match status" value="1"/>
</dbReference>
<dbReference type="SUPFAM" id="SSF47384">
    <property type="entry name" value="Homodimeric domain of signal transducing histidine kinase"/>
    <property type="match status" value="1"/>
</dbReference>
<dbReference type="InterPro" id="IPR036890">
    <property type="entry name" value="HATPase_C_sf"/>
</dbReference>
<feature type="domain" description="Histidine kinase" evidence="6">
    <location>
        <begin position="68"/>
        <end position="289"/>
    </location>
</feature>
<dbReference type="Pfam" id="PF00512">
    <property type="entry name" value="HisKA"/>
    <property type="match status" value="1"/>
</dbReference>
<proteinExistence type="predicted"/>